<protein>
    <recommendedName>
        <fullName evidence="6">MmgE/PrpD family protein</fullName>
    </recommendedName>
</protein>
<evidence type="ECO:0000313" key="5">
    <source>
        <dbReference type="Proteomes" id="UP000799539"/>
    </source>
</evidence>
<dbReference type="InterPro" id="IPR045337">
    <property type="entry name" value="MmgE_PrpD_C"/>
</dbReference>
<evidence type="ECO:0000313" key="4">
    <source>
        <dbReference type="EMBL" id="KAF2208182.1"/>
    </source>
</evidence>
<evidence type="ECO:0000259" key="2">
    <source>
        <dbReference type="Pfam" id="PF03972"/>
    </source>
</evidence>
<keyword evidence="5" id="KW-1185">Reference proteome</keyword>
<feature type="domain" description="MmgE/PrpD C-terminal" evidence="3">
    <location>
        <begin position="284"/>
        <end position="452"/>
    </location>
</feature>
<dbReference type="PANTHER" id="PTHR16943:SF8">
    <property type="entry name" value="2-METHYLCITRATE DEHYDRATASE"/>
    <property type="match status" value="1"/>
</dbReference>
<dbReference type="InterPro" id="IPR036148">
    <property type="entry name" value="MmgE/PrpD_sf"/>
</dbReference>
<dbReference type="GO" id="GO:0016829">
    <property type="term" value="F:lyase activity"/>
    <property type="evidence" value="ECO:0007669"/>
    <property type="project" value="InterPro"/>
</dbReference>
<dbReference type="Pfam" id="PF19305">
    <property type="entry name" value="MmgE_PrpD_C"/>
    <property type="match status" value="1"/>
</dbReference>
<dbReference type="Gene3D" id="3.30.1330.120">
    <property type="entry name" value="2-methylcitrate dehydratase PrpD"/>
    <property type="match status" value="1"/>
</dbReference>
<proteinExistence type="inferred from homology"/>
<gene>
    <name evidence="4" type="ORF">CERZMDRAFT_49808</name>
</gene>
<dbReference type="InterPro" id="IPR042188">
    <property type="entry name" value="MmgE/PrpD_sf_2"/>
</dbReference>
<feature type="domain" description="MmgE/PrpD N-terminal" evidence="2">
    <location>
        <begin position="16"/>
        <end position="261"/>
    </location>
</feature>
<evidence type="ECO:0008006" key="6">
    <source>
        <dbReference type="Google" id="ProtNLM"/>
    </source>
</evidence>
<dbReference type="InterPro" id="IPR045336">
    <property type="entry name" value="MmgE_PrpD_N"/>
</dbReference>
<dbReference type="EMBL" id="ML992696">
    <property type="protein sequence ID" value="KAF2208182.1"/>
    <property type="molecule type" value="Genomic_DNA"/>
</dbReference>
<dbReference type="SUPFAM" id="SSF103378">
    <property type="entry name" value="2-methylcitrate dehydratase PrpD"/>
    <property type="match status" value="1"/>
</dbReference>
<comment type="similarity">
    <text evidence="1">Belongs to the PrpD family.</text>
</comment>
<dbReference type="PANTHER" id="PTHR16943">
    <property type="entry name" value="2-METHYLCITRATE DEHYDRATASE-RELATED"/>
    <property type="match status" value="1"/>
</dbReference>
<dbReference type="InterPro" id="IPR042183">
    <property type="entry name" value="MmgE/PrpD_sf_1"/>
</dbReference>
<dbReference type="AlphaFoldDB" id="A0A6A6F303"/>
<name>A0A6A6F303_9PEZI</name>
<dbReference type="InterPro" id="IPR005656">
    <property type="entry name" value="MmgE_PrpD"/>
</dbReference>
<dbReference type="Proteomes" id="UP000799539">
    <property type="component" value="Unassembled WGS sequence"/>
</dbReference>
<dbReference type="Gene3D" id="1.10.4100.10">
    <property type="entry name" value="2-methylcitrate dehydratase PrpD"/>
    <property type="match status" value="1"/>
</dbReference>
<evidence type="ECO:0000256" key="1">
    <source>
        <dbReference type="ARBA" id="ARBA00006174"/>
    </source>
</evidence>
<evidence type="ECO:0000259" key="3">
    <source>
        <dbReference type="Pfam" id="PF19305"/>
    </source>
</evidence>
<dbReference type="Pfam" id="PF03972">
    <property type="entry name" value="MmgE_PrpD_N"/>
    <property type="match status" value="1"/>
</dbReference>
<sequence>MDAPTEISRLPVTKILATFVASASVEHLDEKLRTKIKEVLTDYIAVAIGGYASADSSTPIYNAVVALQGAAANGSCTVIGRSEQMLPQYAALLNSTFAHSLDFDDTYAEGSLHAGVTAISAAMTQAEVLGESASVEEAMLAIAVGYEVTCRIGRELGTESYHRGFHNTATAGIFGAVAAIAVLKHLPSELVESAFGLAASKAAGSMQYLDNGSWNKRLHPGFAVHDAFVCVALAEAGVIGASRSIEGKYGFLQAYSPKVDQSLQRLTAGLGKVWVWLQSSLKPYPACRMAHTFIEMAGELHCSHACKLSDIAAVQLQMPPTNILLIGDATPNKIHPSNNIDAQFSVFFQVAHALLHGSNTGMQAYDNVGDSDINALCSKITVSGDPNMTGFSGRMRVQWSHGGSQVMEQQYPLGEEQHPFRREDVEQKFLSLVRPVFGQTRAEAILGVVEHLQEHKLTELLALLH</sequence>
<reference evidence="4" key="1">
    <citation type="journal article" date="2020" name="Stud. Mycol.">
        <title>101 Dothideomycetes genomes: a test case for predicting lifestyles and emergence of pathogens.</title>
        <authorList>
            <person name="Haridas S."/>
            <person name="Albert R."/>
            <person name="Binder M."/>
            <person name="Bloem J."/>
            <person name="Labutti K."/>
            <person name="Salamov A."/>
            <person name="Andreopoulos B."/>
            <person name="Baker S."/>
            <person name="Barry K."/>
            <person name="Bills G."/>
            <person name="Bluhm B."/>
            <person name="Cannon C."/>
            <person name="Castanera R."/>
            <person name="Culley D."/>
            <person name="Daum C."/>
            <person name="Ezra D."/>
            <person name="Gonzalez J."/>
            <person name="Henrissat B."/>
            <person name="Kuo A."/>
            <person name="Liang C."/>
            <person name="Lipzen A."/>
            <person name="Lutzoni F."/>
            <person name="Magnuson J."/>
            <person name="Mondo S."/>
            <person name="Nolan M."/>
            <person name="Ohm R."/>
            <person name="Pangilinan J."/>
            <person name="Park H.-J."/>
            <person name="Ramirez L."/>
            <person name="Alfaro M."/>
            <person name="Sun H."/>
            <person name="Tritt A."/>
            <person name="Yoshinaga Y."/>
            <person name="Zwiers L.-H."/>
            <person name="Turgeon B."/>
            <person name="Goodwin S."/>
            <person name="Spatafora J."/>
            <person name="Crous P."/>
            <person name="Grigoriev I."/>
        </authorList>
    </citation>
    <scope>NUCLEOTIDE SEQUENCE</scope>
    <source>
        <strain evidence="4">SCOH1-5</strain>
    </source>
</reference>
<organism evidence="4 5">
    <name type="scientific">Cercospora zeae-maydis SCOH1-5</name>
    <dbReference type="NCBI Taxonomy" id="717836"/>
    <lineage>
        <taxon>Eukaryota</taxon>
        <taxon>Fungi</taxon>
        <taxon>Dikarya</taxon>
        <taxon>Ascomycota</taxon>
        <taxon>Pezizomycotina</taxon>
        <taxon>Dothideomycetes</taxon>
        <taxon>Dothideomycetidae</taxon>
        <taxon>Mycosphaerellales</taxon>
        <taxon>Mycosphaerellaceae</taxon>
        <taxon>Cercospora</taxon>
    </lineage>
</organism>
<accession>A0A6A6F303</accession>
<dbReference type="OrthoDB" id="10267976at2759"/>